<name>A0AA96RCV8_9BACL</name>
<dbReference type="SUPFAM" id="SSF88713">
    <property type="entry name" value="Glycoside hydrolase/deacetylase"/>
    <property type="match status" value="1"/>
</dbReference>
<dbReference type="SUPFAM" id="SSF52317">
    <property type="entry name" value="Class I glutamine amidotransferase-like"/>
    <property type="match status" value="1"/>
</dbReference>
<dbReference type="InterPro" id="IPR018695">
    <property type="entry name" value="DUF2194"/>
</dbReference>
<dbReference type="AlphaFoldDB" id="A0AA96RCV8"/>
<keyword evidence="1" id="KW-0472">Membrane</keyword>
<dbReference type="KEGG" id="paun:MJA45_25570"/>
<sequence length="613" mass="68071">MITSLRKWIWISGGFLLLFIAGLQFFRVEKLYRLITPAEAGTQPVAVMAAAAPPKQGEELVVYITEGMNDSEKKLQGNLQYALDYAKVKHESIASRDIPSLSPNPYHILVLTGESAKQYPLAELQAYVRQGGRLVVGMRLDGTGWEPLAGVRENRGFYPEEVFGMKVNQALFPGYPDVDKEAGLLSNSMLDVTLEPEAKVYLSAESHPMLWTYDYGKGRVVYWNASSLGSKLLRGLLLHSVGLASPSFVTGQAAVKSVHIDDFPAPVPGGNADIITGQYGMSVADFYKKVWWADMKTYAERYNLIYTGYMIGTYRSDDSLDAGALISQDEEAYLYYGRELLAMGGELGLHGYNHQPLVKEGEAVNPELGYEPWNSGALMEAGLARMKTAFTHFYPNAVYRSYVPPSNILSRTGLQALHRALPEINNIAAVYNGSADKGDFVQEFGFDADIPGLYHMPRISSGYRFNQETQFYQADAVATMGVFQHFIHPDDLLDPKRIVGSGWEDMKAGFEGMFRHTNEVFPYLEPLRASSMREKLIAYQKAELNVRYTEDRISLTGRNLVSPSVFTVRVEAGKKLATASVSGVEVSPMKEAKGLYLVKLSKPQAELTIIKDE</sequence>
<reference evidence="2 3" key="1">
    <citation type="submission" date="2022-02" db="EMBL/GenBank/DDBJ databases">
        <title>Paenibacillus sp. MBLB1776 Whole Genome Shotgun Sequencing.</title>
        <authorList>
            <person name="Hwang C.Y."/>
            <person name="Cho E.-S."/>
            <person name="Seo M.-J."/>
        </authorList>
    </citation>
    <scope>NUCLEOTIDE SEQUENCE [LARGE SCALE GENOMIC DNA]</scope>
    <source>
        <strain evidence="2 3">MBLB1776</strain>
    </source>
</reference>
<dbReference type="Gene3D" id="3.40.50.880">
    <property type="match status" value="1"/>
</dbReference>
<feature type="transmembrane region" description="Helical" evidence="1">
    <location>
        <begin position="7"/>
        <end position="26"/>
    </location>
</feature>
<accession>A0AA96RCV8</accession>
<dbReference type="InterPro" id="IPR011330">
    <property type="entry name" value="Glyco_hydro/deAcase_b/a-brl"/>
</dbReference>
<dbReference type="GO" id="GO:0005975">
    <property type="term" value="P:carbohydrate metabolic process"/>
    <property type="evidence" value="ECO:0007669"/>
    <property type="project" value="InterPro"/>
</dbReference>
<evidence type="ECO:0000313" key="2">
    <source>
        <dbReference type="EMBL" id="WNQ10945.1"/>
    </source>
</evidence>
<protein>
    <submittedName>
        <fullName evidence="2">DUF2194 domain-containing protein</fullName>
    </submittedName>
</protein>
<dbReference type="Proteomes" id="UP001305702">
    <property type="component" value="Chromosome"/>
</dbReference>
<gene>
    <name evidence="2" type="ORF">MJA45_25570</name>
</gene>
<dbReference type="Pfam" id="PF09960">
    <property type="entry name" value="DUF2194"/>
    <property type="match status" value="1"/>
</dbReference>
<keyword evidence="1" id="KW-0812">Transmembrane</keyword>
<organism evidence="2 3">
    <name type="scientific">Paenibacillus aurantius</name>
    <dbReference type="NCBI Taxonomy" id="2918900"/>
    <lineage>
        <taxon>Bacteria</taxon>
        <taxon>Bacillati</taxon>
        <taxon>Bacillota</taxon>
        <taxon>Bacilli</taxon>
        <taxon>Bacillales</taxon>
        <taxon>Paenibacillaceae</taxon>
        <taxon>Paenibacillus</taxon>
    </lineage>
</organism>
<evidence type="ECO:0000313" key="3">
    <source>
        <dbReference type="Proteomes" id="UP001305702"/>
    </source>
</evidence>
<proteinExistence type="predicted"/>
<dbReference type="CDD" id="cd10924">
    <property type="entry name" value="CE4_COG4878"/>
    <property type="match status" value="1"/>
</dbReference>
<keyword evidence="3" id="KW-1185">Reference proteome</keyword>
<keyword evidence="1" id="KW-1133">Transmembrane helix</keyword>
<dbReference type="RefSeq" id="WP_315604721.1">
    <property type="nucleotide sequence ID" value="NZ_CP130318.1"/>
</dbReference>
<dbReference type="EMBL" id="CP130318">
    <property type="protein sequence ID" value="WNQ10945.1"/>
    <property type="molecule type" value="Genomic_DNA"/>
</dbReference>
<dbReference type="InterPro" id="IPR029062">
    <property type="entry name" value="Class_I_gatase-like"/>
</dbReference>
<evidence type="ECO:0000256" key="1">
    <source>
        <dbReference type="SAM" id="Phobius"/>
    </source>
</evidence>